<dbReference type="Pfam" id="PF02563">
    <property type="entry name" value="Poly_export"/>
    <property type="match status" value="1"/>
</dbReference>
<evidence type="ECO:0000259" key="5">
    <source>
        <dbReference type="Pfam" id="PF10531"/>
    </source>
</evidence>
<proteinExistence type="predicted"/>
<dbReference type="PANTHER" id="PTHR33619:SF3">
    <property type="entry name" value="POLYSACCHARIDE EXPORT PROTEIN GFCE-RELATED"/>
    <property type="match status" value="1"/>
</dbReference>
<dbReference type="Pfam" id="PF25994">
    <property type="entry name" value="HH_AprE"/>
    <property type="match status" value="1"/>
</dbReference>
<dbReference type="AlphaFoldDB" id="A0A3S2V5D2"/>
<evidence type="ECO:0000313" key="7">
    <source>
        <dbReference type="EMBL" id="RVU15946.1"/>
    </source>
</evidence>
<gene>
    <name evidence="7" type="ORF">EOE48_17935</name>
</gene>
<evidence type="ECO:0000256" key="3">
    <source>
        <dbReference type="SAM" id="SignalP"/>
    </source>
</evidence>
<sequence>MIRRTLLALAVLLAAEPARAEYRLGTGDVVEVAVFGMQDFRRRVTVDIDGTVPLPFLGEARAAGLTLAALREAVTRGLEANGTVRGPVVTVELIEHRPFYIAGDVARPGALAYRAGMTVRHAVAVAGGYDALRFRAENPLLAAPELQSQYDSHWIELVRRQARSISLQAEIDGRDTIDLAVLRQAPVPGRIVEEIAALESRDLAVRTADFRRERQSIEQVAGQIRASIASLDKALRDSETAIEQQNLATERNTGNAARGITPTYRLDEDRRALAMLRTQQVDATARLAQARRDLTETERRLERTIGERQSRLVQSLQAVLVELERERSQVRSAGERLLYTGALKAQMRGAGRGPDIVIHRRSADGTERIAAEEGTPIQPDDVIEVVIRPDQLVVSSGGGATAAALVR</sequence>
<accession>A0A3S2V5D2</accession>
<protein>
    <submittedName>
        <fullName evidence="7">Exopolysaccharide biosynthesis protein</fullName>
    </submittedName>
</protein>
<dbReference type="Proteomes" id="UP000286997">
    <property type="component" value="Unassembled WGS sequence"/>
</dbReference>
<dbReference type="RefSeq" id="WP_127731625.1">
    <property type="nucleotide sequence ID" value="NZ_SACP01000018.1"/>
</dbReference>
<comment type="caution">
    <text evidence="7">The sequence shown here is derived from an EMBL/GenBank/DDBJ whole genome shotgun (WGS) entry which is preliminary data.</text>
</comment>
<evidence type="ECO:0000256" key="2">
    <source>
        <dbReference type="SAM" id="Coils"/>
    </source>
</evidence>
<keyword evidence="8" id="KW-1185">Reference proteome</keyword>
<feature type="domain" description="Soluble ligand binding" evidence="5">
    <location>
        <begin position="99"/>
        <end position="129"/>
    </location>
</feature>
<reference evidence="7 8" key="1">
    <citation type="submission" date="2019-01" db="EMBL/GenBank/DDBJ databases">
        <authorList>
            <person name="Chen W.-M."/>
        </authorList>
    </citation>
    <scope>NUCLEOTIDE SEQUENCE [LARGE SCALE GENOMIC DNA]</scope>
    <source>
        <strain evidence="7 8">TER-1</strain>
    </source>
</reference>
<dbReference type="InterPro" id="IPR003715">
    <property type="entry name" value="Poly_export_N"/>
</dbReference>
<dbReference type="InterPro" id="IPR049712">
    <property type="entry name" value="Poly_export"/>
</dbReference>
<organism evidence="7 8">
    <name type="scientific">Methylobacterium oryzihabitans</name>
    <dbReference type="NCBI Taxonomy" id="2499852"/>
    <lineage>
        <taxon>Bacteria</taxon>
        <taxon>Pseudomonadati</taxon>
        <taxon>Pseudomonadota</taxon>
        <taxon>Alphaproteobacteria</taxon>
        <taxon>Hyphomicrobiales</taxon>
        <taxon>Methylobacteriaceae</taxon>
        <taxon>Methylobacterium</taxon>
    </lineage>
</organism>
<feature type="chain" id="PRO_5018726819" evidence="3">
    <location>
        <begin position="21"/>
        <end position="407"/>
    </location>
</feature>
<feature type="domain" description="Polysaccharide export protein N-terminal" evidence="4">
    <location>
        <begin position="17"/>
        <end position="93"/>
    </location>
</feature>
<dbReference type="Gene3D" id="3.10.560.10">
    <property type="entry name" value="Outer membrane lipoprotein wza domain like"/>
    <property type="match status" value="1"/>
</dbReference>
<keyword evidence="1 3" id="KW-0732">Signal</keyword>
<feature type="coiled-coil region" evidence="2">
    <location>
        <begin position="280"/>
        <end position="333"/>
    </location>
</feature>
<dbReference type="EMBL" id="SACP01000018">
    <property type="protein sequence ID" value="RVU15946.1"/>
    <property type="molecule type" value="Genomic_DNA"/>
</dbReference>
<evidence type="ECO:0000259" key="6">
    <source>
        <dbReference type="Pfam" id="PF25994"/>
    </source>
</evidence>
<evidence type="ECO:0000256" key="1">
    <source>
        <dbReference type="ARBA" id="ARBA00022729"/>
    </source>
</evidence>
<keyword evidence="2" id="KW-0175">Coiled coil</keyword>
<dbReference type="Pfam" id="PF10531">
    <property type="entry name" value="SLBB"/>
    <property type="match status" value="1"/>
</dbReference>
<dbReference type="PANTHER" id="PTHR33619">
    <property type="entry name" value="POLYSACCHARIDE EXPORT PROTEIN GFCE-RELATED"/>
    <property type="match status" value="1"/>
</dbReference>
<dbReference type="Gene3D" id="3.30.1950.10">
    <property type="entry name" value="wza like domain"/>
    <property type="match status" value="1"/>
</dbReference>
<dbReference type="InterPro" id="IPR058781">
    <property type="entry name" value="HH_AprE-like"/>
</dbReference>
<evidence type="ECO:0000313" key="8">
    <source>
        <dbReference type="Proteomes" id="UP000286997"/>
    </source>
</evidence>
<feature type="domain" description="AprE-like long alpha-helical hairpin" evidence="6">
    <location>
        <begin position="147"/>
        <end position="335"/>
    </location>
</feature>
<feature type="signal peptide" evidence="3">
    <location>
        <begin position="1"/>
        <end position="20"/>
    </location>
</feature>
<dbReference type="InterPro" id="IPR019554">
    <property type="entry name" value="Soluble_ligand-bd"/>
</dbReference>
<name>A0A3S2V5D2_9HYPH</name>
<dbReference type="GO" id="GO:0015159">
    <property type="term" value="F:polysaccharide transmembrane transporter activity"/>
    <property type="evidence" value="ECO:0007669"/>
    <property type="project" value="InterPro"/>
</dbReference>
<dbReference type="OrthoDB" id="9798876at2"/>
<evidence type="ECO:0000259" key="4">
    <source>
        <dbReference type="Pfam" id="PF02563"/>
    </source>
</evidence>